<dbReference type="InterPro" id="IPR029069">
    <property type="entry name" value="HotDog_dom_sf"/>
</dbReference>
<accession>A0A4R5Y5J3</accession>
<dbReference type="Pfam" id="PF03061">
    <property type="entry name" value="4HBT"/>
    <property type="match status" value="1"/>
</dbReference>
<keyword evidence="2" id="KW-0378">Hydrolase</keyword>
<dbReference type="PANTHER" id="PTHR21660">
    <property type="entry name" value="THIOESTERASE SUPERFAMILY MEMBER-RELATED"/>
    <property type="match status" value="1"/>
</dbReference>
<dbReference type="Gene3D" id="3.10.129.10">
    <property type="entry name" value="Hotdog Thioesterase"/>
    <property type="match status" value="1"/>
</dbReference>
<dbReference type="EMBL" id="SMZQ01000003">
    <property type="protein sequence ID" value="TDL38927.1"/>
    <property type="molecule type" value="Genomic_DNA"/>
</dbReference>
<evidence type="ECO:0000313" key="4">
    <source>
        <dbReference type="EMBL" id="TDL38927.1"/>
    </source>
</evidence>
<evidence type="ECO:0000256" key="2">
    <source>
        <dbReference type="ARBA" id="ARBA00022801"/>
    </source>
</evidence>
<dbReference type="STRING" id="683150.G205_14965"/>
<organism evidence="4 5">
    <name type="scientific">Arthrobacter nitrophenolicus</name>
    <dbReference type="NCBI Taxonomy" id="683150"/>
    <lineage>
        <taxon>Bacteria</taxon>
        <taxon>Bacillati</taxon>
        <taxon>Actinomycetota</taxon>
        <taxon>Actinomycetes</taxon>
        <taxon>Micrococcales</taxon>
        <taxon>Micrococcaceae</taxon>
        <taxon>Arthrobacter</taxon>
    </lineage>
</organism>
<dbReference type="CDD" id="cd03443">
    <property type="entry name" value="PaaI_thioesterase"/>
    <property type="match status" value="1"/>
</dbReference>
<evidence type="ECO:0000256" key="1">
    <source>
        <dbReference type="ARBA" id="ARBA00008324"/>
    </source>
</evidence>
<dbReference type="Proteomes" id="UP000294621">
    <property type="component" value="Unassembled WGS sequence"/>
</dbReference>
<dbReference type="InterPro" id="IPR006683">
    <property type="entry name" value="Thioestr_dom"/>
</dbReference>
<dbReference type="GO" id="GO:0047617">
    <property type="term" value="F:fatty acyl-CoA hydrolase activity"/>
    <property type="evidence" value="ECO:0007669"/>
    <property type="project" value="InterPro"/>
</dbReference>
<dbReference type="OrthoDB" id="9813282at2"/>
<gene>
    <name evidence="4" type="ORF">E2R57_08355</name>
</gene>
<evidence type="ECO:0000313" key="5">
    <source>
        <dbReference type="Proteomes" id="UP000294621"/>
    </source>
</evidence>
<comment type="caution">
    <text evidence="4">The sequence shown here is derived from an EMBL/GenBank/DDBJ whole genome shotgun (WGS) entry which is preliminary data.</text>
</comment>
<protein>
    <submittedName>
        <fullName evidence="4">Hotdog fold thioesterase</fullName>
    </submittedName>
</protein>
<reference evidence="4 5" key="1">
    <citation type="submission" date="2019-03" db="EMBL/GenBank/DDBJ databases">
        <title>Genome Sequencing and Assembly of Various Microbes Isolated from Partially Reclaimed Soil and Acid Mine Drainage (AMD) Site.</title>
        <authorList>
            <person name="Steinbock B."/>
            <person name="Bechtold R."/>
            <person name="Sevigny J.L."/>
            <person name="Thomas D."/>
            <person name="Cuthill L.R."/>
            <person name="Aveiro Johannsen E.J."/>
            <person name="Thomas K."/>
            <person name="Ghosh A."/>
        </authorList>
    </citation>
    <scope>NUCLEOTIDE SEQUENCE [LARGE SCALE GENOMIC DNA]</scope>
    <source>
        <strain evidence="4 5">S-A1</strain>
    </source>
</reference>
<dbReference type="InterPro" id="IPR003736">
    <property type="entry name" value="PAAI_dom"/>
</dbReference>
<comment type="similarity">
    <text evidence="1">Belongs to the thioesterase PaaI family.</text>
</comment>
<dbReference type="InterPro" id="IPR039298">
    <property type="entry name" value="ACOT13"/>
</dbReference>
<dbReference type="RefSeq" id="WP_133348090.1">
    <property type="nucleotide sequence ID" value="NZ_SMZQ01000003.1"/>
</dbReference>
<name>A0A4R5Y5J3_9MICC</name>
<dbReference type="NCBIfam" id="TIGR00369">
    <property type="entry name" value="unchar_dom_1"/>
    <property type="match status" value="1"/>
</dbReference>
<feature type="domain" description="Thioesterase" evidence="3">
    <location>
        <begin position="78"/>
        <end position="155"/>
    </location>
</feature>
<dbReference type="AlphaFoldDB" id="A0A4R5Y5J3"/>
<proteinExistence type="inferred from homology"/>
<evidence type="ECO:0000259" key="3">
    <source>
        <dbReference type="Pfam" id="PF03061"/>
    </source>
</evidence>
<sequence>MDTSGQAERSETFSWTDPKVGLKHLPTMSGLDFLSGMRDGSIPRPPMASLMNLRLLAVENGRVEFECRPGEAHYNPLGVVHGGLACTLLDTVVGCAAHSTLAAGLGYTSIDLSVSYLRPITLQHAVLRAEGTVVKTGSRVIFAEGRVLAPDGGLLATATSSLLVFAAAPPAQAAPKA</sequence>
<dbReference type="SUPFAM" id="SSF54637">
    <property type="entry name" value="Thioesterase/thiol ester dehydrase-isomerase"/>
    <property type="match status" value="1"/>
</dbReference>
<dbReference type="PANTHER" id="PTHR21660:SF1">
    <property type="entry name" value="ACYL-COENZYME A THIOESTERASE 13"/>
    <property type="match status" value="1"/>
</dbReference>